<keyword evidence="2" id="KW-1185">Reference proteome</keyword>
<organism evidence="1 2">
    <name type="scientific">Aspergillus melleus</name>
    <dbReference type="NCBI Taxonomy" id="138277"/>
    <lineage>
        <taxon>Eukaryota</taxon>
        <taxon>Fungi</taxon>
        <taxon>Dikarya</taxon>
        <taxon>Ascomycota</taxon>
        <taxon>Pezizomycotina</taxon>
        <taxon>Eurotiomycetes</taxon>
        <taxon>Eurotiomycetidae</taxon>
        <taxon>Eurotiales</taxon>
        <taxon>Aspergillaceae</taxon>
        <taxon>Aspergillus</taxon>
        <taxon>Aspergillus subgen. Circumdati</taxon>
    </lineage>
</organism>
<accession>A0ACC3B830</accession>
<reference evidence="1 2" key="1">
    <citation type="journal article" date="2023" name="ACS Omega">
        <title>Identification of the Neoaspergillic Acid Biosynthesis Gene Cluster by Establishing an In Vitro CRISPR-Ribonucleoprotein Genetic System in Aspergillus melleus.</title>
        <authorList>
            <person name="Yuan B."/>
            <person name="Grau M.F."/>
            <person name="Murata R.M."/>
            <person name="Torok T."/>
            <person name="Venkateswaran K."/>
            <person name="Stajich J.E."/>
            <person name="Wang C.C.C."/>
        </authorList>
    </citation>
    <scope>NUCLEOTIDE SEQUENCE [LARGE SCALE GENOMIC DNA]</scope>
    <source>
        <strain evidence="1 2">IMV 1140</strain>
    </source>
</reference>
<evidence type="ECO:0000313" key="2">
    <source>
        <dbReference type="Proteomes" id="UP001177260"/>
    </source>
</evidence>
<gene>
    <name evidence="1" type="ORF">N8T08_003015</name>
</gene>
<dbReference type="EMBL" id="JAOPJF010000017">
    <property type="protein sequence ID" value="KAK1146585.1"/>
    <property type="molecule type" value="Genomic_DNA"/>
</dbReference>
<dbReference type="Proteomes" id="UP001177260">
    <property type="component" value="Unassembled WGS sequence"/>
</dbReference>
<name>A0ACC3B830_9EURO</name>
<comment type="caution">
    <text evidence="1">The sequence shown here is derived from an EMBL/GenBank/DDBJ whole genome shotgun (WGS) entry which is preliminary data.</text>
</comment>
<evidence type="ECO:0000313" key="1">
    <source>
        <dbReference type="EMBL" id="KAK1146585.1"/>
    </source>
</evidence>
<sequence length="274" mass="31348">MTHLFQYNEDEHAASKQAIHDALSGTHQNGNHFYLLSTDKNAHQPGSFQYESSLSPIFQLQPAFAGNSQLSIVAASLATGQQINDAEYMKLSHGTTLINDLVDLRSDIMRKQRENPVLRGIRDSACQYLSKQMLDCVTTVRELIESKQILAMVVMGFCNWAVMSSHHRVYELIHSVTERTELHTCKYDGLEEQYNLLVKALEPFGSLGPGRPHWEMKRMDLDNLYSVYRQSPENYIPWLADMVRLLLEPSTFREIVDVVHFPWEGDIGQYLESV</sequence>
<protein>
    <submittedName>
        <fullName evidence="1">Uncharacterized protein</fullName>
    </submittedName>
</protein>
<proteinExistence type="predicted"/>